<dbReference type="InterPro" id="IPR001867">
    <property type="entry name" value="OmpR/PhoB-type_DNA-bd"/>
</dbReference>
<evidence type="ECO:0000256" key="1">
    <source>
        <dbReference type="ARBA" id="ARBA00004167"/>
    </source>
</evidence>
<feature type="DNA-binding region" description="OmpR/PhoB-type" evidence="10">
    <location>
        <begin position="11"/>
        <end position="109"/>
    </location>
</feature>
<name>A0ABT7E0Z9_9NEIS</name>
<evidence type="ECO:0000313" key="13">
    <source>
        <dbReference type="Proteomes" id="UP001172778"/>
    </source>
</evidence>
<dbReference type="Gene3D" id="1.10.10.10">
    <property type="entry name" value="Winged helix-like DNA-binding domain superfamily/Winged helix DNA-binding domain"/>
    <property type="match status" value="1"/>
</dbReference>
<keyword evidence="7" id="KW-0472">Membrane</keyword>
<protein>
    <submittedName>
        <fullName evidence="12">Winged helix-turn-helix domain-containing protein</fullName>
    </submittedName>
</protein>
<evidence type="ECO:0000256" key="2">
    <source>
        <dbReference type="ARBA" id="ARBA00022692"/>
    </source>
</evidence>
<evidence type="ECO:0000256" key="4">
    <source>
        <dbReference type="ARBA" id="ARBA00022803"/>
    </source>
</evidence>
<proteinExistence type="inferred from homology"/>
<reference evidence="12" key="1">
    <citation type="submission" date="2023-03" db="EMBL/GenBank/DDBJ databases">
        <title>Chitinimonas shenzhenensis gen. nov., sp. nov., a novel member of family Burkholderiaceae isolated from activated sludge collected in Shen Zhen, China.</title>
        <authorList>
            <person name="Wang X."/>
        </authorList>
    </citation>
    <scope>NUCLEOTIDE SEQUENCE</scope>
    <source>
        <strain evidence="12">DQS-5</strain>
    </source>
</reference>
<keyword evidence="5" id="KW-1133">Transmembrane helix</keyword>
<feature type="repeat" description="TPR" evidence="9">
    <location>
        <begin position="398"/>
        <end position="431"/>
    </location>
</feature>
<dbReference type="Proteomes" id="UP001172778">
    <property type="component" value="Unassembled WGS sequence"/>
</dbReference>
<gene>
    <name evidence="12" type="ORF">PZA18_18235</name>
</gene>
<dbReference type="EMBL" id="JARRAF010000028">
    <property type="protein sequence ID" value="MDK2125985.1"/>
    <property type="molecule type" value="Genomic_DNA"/>
</dbReference>
<evidence type="ECO:0000259" key="11">
    <source>
        <dbReference type="PROSITE" id="PS51755"/>
    </source>
</evidence>
<comment type="caution">
    <text evidence="12">The sequence shown here is derived from an EMBL/GenBank/DDBJ whole genome shotgun (WGS) entry which is preliminary data.</text>
</comment>
<dbReference type="SUPFAM" id="SSF48452">
    <property type="entry name" value="TPR-like"/>
    <property type="match status" value="1"/>
</dbReference>
<feature type="domain" description="OmpR/PhoB-type" evidence="11">
    <location>
        <begin position="11"/>
        <end position="109"/>
    </location>
</feature>
<comment type="subcellular location">
    <subcellularLocation>
        <location evidence="1">Membrane</location>
        <topology evidence="1">Single-pass membrane protein</topology>
    </subcellularLocation>
</comment>
<keyword evidence="3" id="KW-0677">Repeat</keyword>
<dbReference type="SMART" id="SM00862">
    <property type="entry name" value="Trans_reg_C"/>
    <property type="match status" value="1"/>
</dbReference>
<evidence type="ECO:0000256" key="10">
    <source>
        <dbReference type="PROSITE-ProRule" id="PRU01091"/>
    </source>
</evidence>
<evidence type="ECO:0000313" key="12">
    <source>
        <dbReference type="EMBL" id="MDK2125985.1"/>
    </source>
</evidence>
<keyword evidence="2" id="KW-0812">Transmembrane</keyword>
<dbReference type="InterPro" id="IPR016032">
    <property type="entry name" value="Sig_transdc_resp-reg_C-effctor"/>
</dbReference>
<dbReference type="PROSITE" id="PS50005">
    <property type="entry name" value="TPR"/>
    <property type="match status" value="1"/>
</dbReference>
<evidence type="ECO:0000256" key="5">
    <source>
        <dbReference type="ARBA" id="ARBA00022989"/>
    </source>
</evidence>
<dbReference type="PANTHER" id="PTHR46208:SF1">
    <property type="entry name" value="MITOCHONDRIAL IMPORT RECEPTOR SUBUNIT TOM70"/>
    <property type="match status" value="1"/>
</dbReference>
<evidence type="ECO:0000256" key="9">
    <source>
        <dbReference type="PROSITE-ProRule" id="PRU00339"/>
    </source>
</evidence>
<keyword evidence="6 10" id="KW-0238">DNA-binding</keyword>
<evidence type="ECO:0000256" key="7">
    <source>
        <dbReference type="ARBA" id="ARBA00023136"/>
    </source>
</evidence>
<sequence>MPDLPIMIDLPSQFQLGEWQVDVRQGTLTRTGESVSLPGLSLALLLALARRAGDLVEADVLMAEVWPNQIVTDETLQQRIKLLRKALQDSREAPRYIATVRGRGYRLLERPQALAVQRVAVEPMTAAPTAAIAQATAQVTAISRPRFWPSWRMGMMWLLAGVLLVLAWLSFRPADTREPDPRRLIVLPLTLLSSQTADQVVADGLTDQLIQNLAKTPGLQVIARTTAMSFKHRPRRVAELAAELGVGTVLEGSVRRRAQHLEVTLRLIDARNEQVRWSQRFDGDGRGLLLLEQNIAAEVAAVLGVRLASLPVGQTDEDAYRYYLEGRQRYMRYTAADNAAAQALFRASLVRSPAYALALAGLADATSQAVYQFGAPREQLAEALRYAEAAIAVAPGLAEAHKARGLALDLQGHRKLALESYRRASQLSPNYADALVNEAIVLRDAGRLAEAYQTARRASLLDPLDPYAYLISAQVLMGAGYLQQAGEVLNQVRRHAPDSAITQTIFCGYLVEAAELARAATECQWLTERHADYAPAWNQRGDLAMYRGERPAARTYYQRAAEMGKGDDAAYASLRLALLEPGRPSATLLAEVQSRAAMAPEDAERQYQLALTLAHGQQADAALMALERALALGFSERRALRVDPIWAEFQAQPRFRTLMATLERHLATERQKLAPLLKAGAG</sequence>
<accession>A0ABT7E0Z9</accession>
<dbReference type="RefSeq" id="WP_284102300.1">
    <property type="nucleotide sequence ID" value="NZ_JARRAF010000028.1"/>
</dbReference>
<dbReference type="Pfam" id="PF00486">
    <property type="entry name" value="Trans_reg_C"/>
    <property type="match status" value="1"/>
</dbReference>
<dbReference type="InterPro" id="IPR019734">
    <property type="entry name" value="TPR_rpt"/>
</dbReference>
<dbReference type="PANTHER" id="PTHR46208">
    <property type="entry name" value="MITOCHONDRIAL IMPORT RECEPTOR SUBUNIT TOM70"/>
    <property type="match status" value="1"/>
</dbReference>
<dbReference type="Gene3D" id="1.25.40.10">
    <property type="entry name" value="Tetratricopeptide repeat domain"/>
    <property type="match status" value="2"/>
</dbReference>
<evidence type="ECO:0000256" key="6">
    <source>
        <dbReference type="ARBA" id="ARBA00023125"/>
    </source>
</evidence>
<organism evidence="12 13">
    <name type="scientific">Parachitinimonas caeni</name>
    <dbReference type="NCBI Taxonomy" id="3031301"/>
    <lineage>
        <taxon>Bacteria</taxon>
        <taxon>Pseudomonadati</taxon>
        <taxon>Pseudomonadota</taxon>
        <taxon>Betaproteobacteria</taxon>
        <taxon>Neisseriales</taxon>
        <taxon>Chitinibacteraceae</taxon>
        <taxon>Parachitinimonas</taxon>
    </lineage>
</organism>
<evidence type="ECO:0000256" key="3">
    <source>
        <dbReference type="ARBA" id="ARBA00022737"/>
    </source>
</evidence>
<evidence type="ECO:0000256" key="8">
    <source>
        <dbReference type="ARBA" id="ARBA00038030"/>
    </source>
</evidence>
<comment type="similarity">
    <text evidence="8">Belongs to the Tom70 family.</text>
</comment>
<dbReference type="PROSITE" id="PS51755">
    <property type="entry name" value="OMPR_PHOB"/>
    <property type="match status" value="1"/>
</dbReference>
<dbReference type="InterPro" id="IPR011990">
    <property type="entry name" value="TPR-like_helical_dom_sf"/>
</dbReference>
<dbReference type="SUPFAM" id="SSF46894">
    <property type="entry name" value="C-terminal effector domain of the bipartite response regulators"/>
    <property type="match status" value="1"/>
</dbReference>
<keyword evidence="13" id="KW-1185">Reference proteome</keyword>
<keyword evidence="4 9" id="KW-0802">TPR repeat</keyword>
<dbReference type="InterPro" id="IPR036388">
    <property type="entry name" value="WH-like_DNA-bd_sf"/>
</dbReference>
<dbReference type="SMART" id="SM00028">
    <property type="entry name" value="TPR"/>
    <property type="match status" value="4"/>
</dbReference>